<gene>
    <name evidence="1" type="primary">Nfu_g_1_019961</name>
</gene>
<dbReference type="EMBL" id="HAEG01001644">
    <property type="protein sequence ID" value="SBR65682.1"/>
    <property type="molecule type" value="Transcribed_RNA"/>
</dbReference>
<dbReference type="AlphaFoldDB" id="A0A1A8NA26"/>
<protein>
    <submittedName>
        <fullName evidence="1">Uncharacterized protein</fullName>
    </submittedName>
</protein>
<reference evidence="1" key="2">
    <citation type="submission" date="2016-06" db="EMBL/GenBank/DDBJ databases">
        <title>The genome of a short-lived fish provides insights into sex chromosome evolution and the genetic control of aging.</title>
        <authorList>
            <person name="Reichwald K."/>
            <person name="Felder M."/>
            <person name="Petzold A."/>
            <person name="Koch P."/>
            <person name="Groth M."/>
            <person name="Platzer M."/>
        </authorList>
    </citation>
    <scope>NUCLEOTIDE SEQUENCE</scope>
    <source>
        <tissue evidence="1">Brain</tissue>
    </source>
</reference>
<name>A0A1A8NA26_9TELE</name>
<organism evidence="1">
    <name type="scientific">Nothobranchius pienaari</name>
    <dbReference type="NCBI Taxonomy" id="704102"/>
    <lineage>
        <taxon>Eukaryota</taxon>
        <taxon>Metazoa</taxon>
        <taxon>Chordata</taxon>
        <taxon>Craniata</taxon>
        <taxon>Vertebrata</taxon>
        <taxon>Euteleostomi</taxon>
        <taxon>Actinopterygii</taxon>
        <taxon>Neopterygii</taxon>
        <taxon>Teleostei</taxon>
        <taxon>Neoteleostei</taxon>
        <taxon>Acanthomorphata</taxon>
        <taxon>Ovalentaria</taxon>
        <taxon>Atherinomorphae</taxon>
        <taxon>Cyprinodontiformes</taxon>
        <taxon>Nothobranchiidae</taxon>
        <taxon>Nothobranchius</taxon>
    </lineage>
</organism>
<reference evidence="1" key="1">
    <citation type="submission" date="2016-05" db="EMBL/GenBank/DDBJ databases">
        <authorList>
            <person name="Lavstsen T."/>
            <person name="Jespersen J.S."/>
        </authorList>
    </citation>
    <scope>NUCLEOTIDE SEQUENCE</scope>
    <source>
        <tissue evidence="1">Brain</tissue>
    </source>
</reference>
<evidence type="ECO:0000313" key="1">
    <source>
        <dbReference type="EMBL" id="SBR65682.1"/>
    </source>
</evidence>
<accession>A0A1A8NA26</accession>
<proteinExistence type="predicted"/>
<sequence>MTHCSVKRFGVLTLRGAIQVWVIYHLSSSCRNNSL</sequence>
<dbReference type="PROSITE" id="PS51257">
    <property type="entry name" value="PROKAR_LIPOPROTEIN"/>
    <property type="match status" value="1"/>
</dbReference>
<feature type="non-terminal residue" evidence="1">
    <location>
        <position position="35"/>
    </location>
</feature>